<accession>A0AAW2HVJ0</accession>
<name>A0AAW2HVJ0_9NEOP</name>
<gene>
    <name evidence="2" type="ORF">PYX00_006445</name>
</gene>
<protein>
    <submittedName>
        <fullName evidence="2">Uncharacterized protein</fullName>
    </submittedName>
</protein>
<comment type="caution">
    <text evidence="2">The sequence shown here is derived from an EMBL/GenBank/DDBJ whole genome shotgun (WGS) entry which is preliminary data.</text>
</comment>
<keyword evidence="1" id="KW-0175">Coiled coil</keyword>
<evidence type="ECO:0000313" key="2">
    <source>
        <dbReference type="EMBL" id="KAL0273863.1"/>
    </source>
</evidence>
<evidence type="ECO:0000256" key="1">
    <source>
        <dbReference type="SAM" id="Coils"/>
    </source>
</evidence>
<proteinExistence type="predicted"/>
<dbReference type="AlphaFoldDB" id="A0AAW2HVJ0"/>
<organism evidence="2">
    <name type="scientific">Menopon gallinae</name>
    <name type="common">poultry shaft louse</name>
    <dbReference type="NCBI Taxonomy" id="328185"/>
    <lineage>
        <taxon>Eukaryota</taxon>
        <taxon>Metazoa</taxon>
        <taxon>Ecdysozoa</taxon>
        <taxon>Arthropoda</taxon>
        <taxon>Hexapoda</taxon>
        <taxon>Insecta</taxon>
        <taxon>Pterygota</taxon>
        <taxon>Neoptera</taxon>
        <taxon>Paraneoptera</taxon>
        <taxon>Psocodea</taxon>
        <taxon>Troctomorpha</taxon>
        <taxon>Phthiraptera</taxon>
        <taxon>Amblycera</taxon>
        <taxon>Menoponidae</taxon>
        <taxon>Menopon</taxon>
    </lineage>
</organism>
<sequence length="253" mass="29729">MANELKILGEELEREIATVQQALTLKTAQLEESRRKLRTEIVEHQMVKNCLDKNVKEMDGFKMELELTRKAVAKLEEENAKYRDSLAKLETQMDAYVAERAMLMDRCHNAEIENCKLRSQVSDLQDQLQEHLVHKERSEQYQANINSIISQVLSKQELLSKEQGRLEKAVKDGLSEANITRIRLEEETLQLLGALEEERREKRNLLESISKPPEETYLNDWRASQEHTNRRIRFLTEENARLLQENERLRTTE</sequence>
<dbReference type="EMBL" id="JARGDH010000003">
    <property type="protein sequence ID" value="KAL0273863.1"/>
    <property type="molecule type" value="Genomic_DNA"/>
</dbReference>
<reference evidence="2" key="1">
    <citation type="journal article" date="2024" name="Gigascience">
        <title>Chromosome-level genome of the poultry shaft louse Menopon gallinae provides insight into the host-switching and adaptive evolution of parasitic lice.</title>
        <authorList>
            <person name="Xu Y."/>
            <person name="Ma L."/>
            <person name="Liu S."/>
            <person name="Liang Y."/>
            <person name="Liu Q."/>
            <person name="He Z."/>
            <person name="Tian L."/>
            <person name="Duan Y."/>
            <person name="Cai W."/>
            <person name="Li H."/>
            <person name="Song F."/>
        </authorList>
    </citation>
    <scope>NUCLEOTIDE SEQUENCE</scope>
    <source>
        <strain evidence="2">Cailab_2023a</strain>
    </source>
</reference>
<feature type="coiled-coil region" evidence="1">
    <location>
        <begin position="225"/>
        <end position="252"/>
    </location>
</feature>
<feature type="coiled-coil region" evidence="1">
    <location>
        <begin position="58"/>
        <end position="106"/>
    </location>
</feature>